<dbReference type="SMART" id="SM00248">
    <property type="entry name" value="ANK"/>
    <property type="match status" value="6"/>
</dbReference>
<dbReference type="OrthoDB" id="539213at2759"/>
<dbReference type="Pfam" id="PF00069">
    <property type="entry name" value="Pkinase"/>
    <property type="match status" value="1"/>
</dbReference>
<dbReference type="PANTHER" id="PTHR24173">
    <property type="entry name" value="ANKYRIN REPEAT CONTAINING"/>
    <property type="match status" value="1"/>
</dbReference>
<feature type="repeat" description="ANK" evidence="3">
    <location>
        <begin position="457"/>
        <end position="479"/>
    </location>
</feature>
<dbReference type="Pfam" id="PF12796">
    <property type="entry name" value="Ank_2"/>
    <property type="match status" value="2"/>
</dbReference>
<dbReference type="PROSITE" id="PS50297">
    <property type="entry name" value="ANK_REP_REGION"/>
    <property type="match status" value="5"/>
</dbReference>
<dbReference type="PRINTS" id="PR01415">
    <property type="entry name" value="ANKYRIN"/>
</dbReference>
<evidence type="ECO:0000256" key="1">
    <source>
        <dbReference type="ARBA" id="ARBA00022737"/>
    </source>
</evidence>
<feature type="repeat" description="ANK" evidence="3">
    <location>
        <begin position="525"/>
        <end position="558"/>
    </location>
</feature>
<evidence type="ECO:0000256" key="2">
    <source>
        <dbReference type="ARBA" id="ARBA00023043"/>
    </source>
</evidence>
<dbReference type="AlphaFoldDB" id="A2D9E5"/>
<evidence type="ECO:0000259" key="5">
    <source>
        <dbReference type="PROSITE" id="PS50011"/>
    </source>
</evidence>
<accession>A2D9E5</accession>
<dbReference type="EMBL" id="DS113181">
    <property type="protein sequence ID" value="EAY22801.1"/>
    <property type="molecule type" value="Genomic_DNA"/>
</dbReference>
<organism evidence="6 7">
    <name type="scientific">Trichomonas vaginalis (strain ATCC PRA-98 / G3)</name>
    <dbReference type="NCBI Taxonomy" id="412133"/>
    <lineage>
        <taxon>Eukaryota</taxon>
        <taxon>Metamonada</taxon>
        <taxon>Parabasalia</taxon>
        <taxon>Trichomonadida</taxon>
        <taxon>Trichomonadidae</taxon>
        <taxon>Trichomonas</taxon>
    </lineage>
</organism>
<keyword evidence="7" id="KW-1185">Reference proteome</keyword>
<reference evidence="6" key="1">
    <citation type="submission" date="2006-10" db="EMBL/GenBank/DDBJ databases">
        <authorList>
            <person name="Amadeo P."/>
            <person name="Zhao Q."/>
            <person name="Wortman J."/>
            <person name="Fraser-Liggett C."/>
            <person name="Carlton J."/>
        </authorList>
    </citation>
    <scope>NUCLEOTIDE SEQUENCE</scope>
    <source>
        <strain evidence="6">G3</strain>
    </source>
</reference>
<dbReference type="Proteomes" id="UP000001542">
    <property type="component" value="Unassembled WGS sequence"/>
</dbReference>
<keyword evidence="1" id="KW-0677">Repeat</keyword>
<gene>
    <name evidence="6" type="ORF">TVAG_075480</name>
</gene>
<name>A2D9E5_TRIV3</name>
<dbReference type="RefSeq" id="XP_001583787.1">
    <property type="nucleotide sequence ID" value="XM_001583737.1"/>
</dbReference>
<protein>
    <submittedName>
        <fullName evidence="6">Protein kinase, putative</fullName>
    </submittedName>
</protein>
<evidence type="ECO:0000313" key="6">
    <source>
        <dbReference type="EMBL" id="EAY22801.1"/>
    </source>
</evidence>
<dbReference type="OMA" id="LECRRSQ"/>
<dbReference type="SUPFAM" id="SSF56112">
    <property type="entry name" value="Protein kinase-like (PK-like)"/>
    <property type="match status" value="1"/>
</dbReference>
<dbReference type="InterPro" id="IPR002110">
    <property type="entry name" value="Ankyrin_rpt"/>
</dbReference>
<feature type="compositionally biased region" description="Low complexity" evidence="4">
    <location>
        <begin position="345"/>
        <end position="360"/>
    </location>
</feature>
<dbReference type="VEuPathDB" id="TrichDB:TVAGG3_0286850"/>
<dbReference type="VEuPathDB" id="TrichDB:TVAG_075480"/>
<dbReference type="eggNOG" id="KOG0192">
    <property type="taxonomic scope" value="Eukaryota"/>
</dbReference>
<evidence type="ECO:0000256" key="3">
    <source>
        <dbReference type="PROSITE-ProRule" id="PRU00023"/>
    </source>
</evidence>
<dbReference type="Pfam" id="PF13637">
    <property type="entry name" value="Ank_4"/>
    <property type="match status" value="1"/>
</dbReference>
<feature type="repeat" description="ANK" evidence="3">
    <location>
        <begin position="491"/>
        <end position="513"/>
    </location>
</feature>
<dbReference type="PANTHER" id="PTHR24173:SF74">
    <property type="entry name" value="ANKYRIN REPEAT DOMAIN-CONTAINING PROTEIN 16"/>
    <property type="match status" value="1"/>
</dbReference>
<keyword evidence="6" id="KW-0808">Transferase</keyword>
<keyword evidence="6" id="KW-0418">Kinase</keyword>
<dbReference type="GO" id="GO:0004672">
    <property type="term" value="F:protein kinase activity"/>
    <property type="evidence" value="ECO:0007669"/>
    <property type="project" value="InterPro"/>
</dbReference>
<dbReference type="PROSITE" id="PS50088">
    <property type="entry name" value="ANK_REPEAT"/>
    <property type="match status" value="5"/>
</dbReference>
<dbReference type="KEGG" id="tva:5468375"/>
<feature type="repeat" description="ANK" evidence="3">
    <location>
        <begin position="559"/>
        <end position="581"/>
    </location>
</feature>
<reference evidence="6" key="2">
    <citation type="journal article" date="2007" name="Science">
        <title>Draft genome sequence of the sexually transmitted pathogen Trichomonas vaginalis.</title>
        <authorList>
            <person name="Carlton J.M."/>
            <person name="Hirt R.P."/>
            <person name="Silva J.C."/>
            <person name="Delcher A.L."/>
            <person name="Schatz M."/>
            <person name="Zhao Q."/>
            <person name="Wortman J.R."/>
            <person name="Bidwell S.L."/>
            <person name="Alsmark U.C.M."/>
            <person name="Besteiro S."/>
            <person name="Sicheritz-Ponten T."/>
            <person name="Noel C.J."/>
            <person name="Dacks J.B."/>
            <person name="Foster P.G."/>
            <person name="Simillion C."/>
            <person name="Van de Peer Y."/>
            <person name="Miranda-Saavedra D."/>
            <person name="Barton G.J."/>
            <person name="Westrop G.D."/>
            <person name="Mueller S."/>
            <person name="Dessi D."/>
            <person name="Fiori P.L."/>
            <person name="Ren Q."/>
            <person name="Paulsen I."/>
            <person name="Zhang H."/>
            <person name="Bastida-Corcuera F.D."/>
            <person name="Simoes-Barbosa A."/>
            <person name="Brown M.T."/>
            <person name="Hayes R.D."/>
            <person name="Mukherjee M."/>
            <person name="Okumura C.Y."/>
            <person name="Schneider R."/>
            <person name="Smith A.J."/>
            <person name="Vanacova S."/>
            <person name="Villalvazo M."/>
            <person name="Haas B.J."/>
            <person name="Pertea M."/>
            <person name="Feldblyum T.V."/>
            <person name="Utterback T.R."/>
            <person name="Shu C.L."/>
            <person name="Osoegawa K."/>
            <person name="de Jong P.J."/>
            <person name="Hrdy I."/>
            <person name="Horvathova L."/>
            <person name="Zubacova Z."/>
            <person name="Dolezal P."/>
            <person name="Malik S.B."/>
            <person name="Logsdon J.M. Jr."/>
            <person name="Henze K."/>
            <person name="Gupta A."/>
            <person name="Wang C.C."/>
            <person name="Dunne R.L."/>
            <person name="Upcroft J.A."/>
            <person name="Upcroft P."/>
            <person name="White O."/>
            <person name="Salzberg S.L."/>
            <person name="Tang P."/>
            <person name="Chiu C.-H."/>
            <person name="Lee Y.-S."/>
            <person name="Embley T.M."/>
            <person name="Coombs G.H."/>
            <person name="Mottram J.C."/>
            <person name="Tachezy J."/>
            <person name="Fraser-Liggett C.M."/>
            <person name="Johnson P.J."/>
        </authorList>
    </citation>
    <scope>NUCLEOTIDE SEQUENCE [LARGE SCALE GENOMIC DNA]</scope>
    <source>
        <strain evidence="6">G3</strain>
    </source>
</reference>
<feature type="repeat" description="ANK" evidence="3">
    <location>
        <begin position="593"/>
        <end position="626"/>
    </location>
</feature>
<dbReference type="eggNOG" id="KOG0504">
    <property type="taxonomic scope" value="Eukaryota"/>
</dbReference>
<dbReference type="Gene3D" id="1.10.510.10">
    <property type="entry name" value="Transferase(Phosphotransferase) domain 1"/>
    <property type="match status" value="1"/>
</dbReference>
<dbReference type="InterPro" id="IPR036770">
    <property type="entry name" value="Ankyrin_rpt-contain_sf"/>
</dbReference>
<proteinExistence type="predicted"/>
<dbReference type="InterPro" id="IPR011009">
    <property type="entry name" value="Kinase-like_dom_sf"/>
</dbReference>
<keyword evidence="2 3" id="KW-0040">ANK repeat</keyword>
<dbReference type="PROSITE" id="PS50011">
    <property type="entry name" value="PROTEIN_KINASE_DOM"/>
    <property type="match status" value="1"/>
</dbReference>
<dbReference type="STRING" id="5722.A2D9E5"/>
<evidence type="ECO:0000256" key="4">
    <source>
        <dbReference type="SAM" id="MobiDB-lite"/>
    </source>
</evidence>
<sequence length="650" mass="71941">MTEDEKFVLQTSLVSQIRQFTQGPRGDTFLCKFKAKKRKLVFKYVAFQDKAQKEQFIREVKLLKECVHPALAHYEGYNPPGADNKCMIATSYIATTLEEILKRISSGEKFEFGPTQMIIITLGIISGLKFLHSLKITHKNLKPSNVLIDKNFRPLVSDFYLNFHHPQIKSLYYPDEEMMQESDIFAYGTILYEMFTGKVINGSQFPQTKPSLPTHLPMIIRKIISACWSENPMHRPSANDIFQLLSINLDQINPDSDISVTRTYLSLLLAFERERLMSIYGDPQCTQNFGKFLLDTSSCLSYQVMGNRFINSQQHNPPEKSPSMDNVAHPVKKGTKEVKKKGRVSKPSGSDSGGSSPRDVSGSKKKKAAGKTSSGGQNASTPPKPKNFTEDPFEASKNGDVPSMKYILSCTDFDVSQKNKSGLTVFHIAAQLGKVDMLKAICSCVKPQTVIDLPGDWGRTALHYAAEAGQLEAVQYIVQMRGGHGFPVSDDGRTPLHDATTEGRTDVIKFLLSCKDVDANKRDENGYTALHFACEGGHLQAAQVLLNFKGTNPNERDEEGATPLHYACAEGRVDVVSLLVECKQVDVNCTDSEGRTPLHYAAFQGQLAAVQKLLSCKGIDINARNSDGQTASDISTNSDITALLISKGKK</sequence>
<dbReference type="InParanoid" id="A2D9E5"/>
<feature type="region of interest" description="Disordered" evidence="4">
    <location>
        <begin position="311"/>
        <end position="396"/>
    </location>
</feature>
<evidence type="ECO:0000313" key="7">
    <source>
        <dbReference type="Proteomes" id="UP000001542"/>
    </source>
</evidence>
<dbReference type="Gene3D" id="1.25.40.20">
    <property type="entry name" value="Ankyrin repeat-containing domain"/>
    <property type="match status" value="4"/>
</dbReference>
<dbReference type="SUPFAM" id="SSF48403">
    <property type="entry name" value="Ankyrin repeat"/>
    <property type="match status" value="1"/>
</dbReference>
<feature type="domain" description="Protein kinase" evidence="5">
    <location>
        <begin position="14"/>
        <end position="249"/>
    </location>
</feature>
<feature type="compositionally biased region" description="Basic residues" evidence="4">
    <location>
        <begin position="330"/>
        <end position="344"/>
    </location>
</feature>
<dbReference type="GO" id="GO:0005524">
    <property type="term" value="F:ATP binding"/>
    <property type="evidence" value="ECO:0007669"/>
    <property type="project" value="InterPro"/>
</dbReference>
<dbReference type="InterPro" id="IPR000719">
    <property type="entry name" value="Prot_kinase_dom"/>
</dbReference>
<dbReference type="SMR" id="A2D9E5"/>